<feature type="transmembrane region" description="Helical" evidence="6">
    <location>
        <begin position="61"/>
        <end position="85"/>
    </location>
</feature>
<comment type="subcellular location">
    <subcellularLocation>
        <location evidence="1">Membrane</location>
        <topology evidence="1">Multi-pass membrane protein</topology>
    </subcellularLocation>
</comment>
<keyword evidence="2" id="KW-0813">Transport</keyword>
<evidence type="ECO:0000259" key="7">
    <source>
        <dbReference type="PROSITE" id="PS50850"/>
    </source>
</evidence>
<sequence length="485" mass="53365">MRLLSWMIQLQPTLQYNDPRLLSRQRKLCILLCITFCVSTSSISSTIYFPGIPYIAQELEASSLSVTLTTALYILLTGIAPVFWGSVSDYYKIRRPLVLASLVIFCISTVVAGVVSNIWALIVLRCIQATGASCTLAVGAAIIADLFSVEERGAAFSLFFYGLFVGPLVGPVVGGGLIMLPSTWRATFWFLSAYGLCILFSVFFILPETYRVEDPSENGIVIDDVSSSSSTSDEELGYYKKEKKDDCSSAKHQHDSATPKVQLMNPLEPFFMLRHPFVLMASTISGVAFGAMYAVETIMPSLYQQHYDFVAWQTGLTFLGAGLGNTLGTVINSMFSDRLLLRSRRQRGGKERVEDRLTLNLWPSGIVIIPLGLLLFGWPLVYNLSYWYPIIGFSIQNVGMVQLMTLSSAYLVDAMPGRGATSAAAANLMRNTFAAILTLVSNPMSDTMGPGWTTVLLAALTWCSMGLLLLLKLYGPRLRQWSGYA</sequence>
<dbReference type="PANTHER" id="PTHR23502">
    <property type="entry name" value="MAJOR FACILITATOR SUPERFAMILY"/>
    <property type="match status" value="1"/>
</dbReference>
<accession>A0A077WQ92</accession>
<dbReference type="PROSITE" id="PS50850">
    <property type="entry name" value="MFS"/>
    <property type="match status" value="1"/>
</dbReference>
<proteinExistence type="predicted"/>
<dbReference type="PANTHER" id="PTHR23502:SF132">
    <property type="entry name" value="POLYAMINE TRANSPORTER 2-RELATED"/>
    <property type="match status" value="1"/>
</dbReference>
<keyword evidence="3 6" id="KW-0812">Transmembrane</keyword>
<dbReference type="Pfam" id="PF07690">
    <property type="entry name" value="MFS_1"/>
    <property type="match status" value="1"/>
</dbReference>
<feature type="transmembrane region" description="Helical" evidence="6">
    <location>
        <begin position="277"/>
        <end position="295"/>
    </location>
</feature>
<dbReference type="EMBL" id="LK023333">
    <property type="protein sequence ID" value="CDS09530.1"/>
    <property type="molecule type" value="Genomic_DNA"/>
</dbReference>
<dbReference type="InterPro" id="IPR036259">
    <property type="entry name" value="MFS_trans_sf"/>
</dbReference>
<gene>
    <name evidence="8" type="ORF">LRAMOSA10890</name>
</gene>
<name>A0A077WQ92_9FUNG</name>
<evidence type="ECO:0000256" key="1">
    <source>
        <dbReference type="ARBA" id="ARBA00004141"/>
    </source>
</evidence>
<feature type="transmembrane region" description="Helical" evidence="6">
    <location>
        <begin position="97"/>
        <end position="121"/>
    </location>
</feature>
<evidence type="ECO:0000256" key="6">
    <source>
        <dbReference type="SAM" id="Phobius"/>
    </source>
</evidence>
<dbReference type="OrthoDB" id="3936150at2759"/>
<evidence type="ECO:0000256" key="2">
    <source>
        <dbReference type="ARBA" id="ARBA00022448"/>
    </source>
</evidence>
<evidence type="ECO:0000313" key="8">
    <source>
        <dbReference type="EMBL" id="CDS09530.1"/>
    </source>
</evidence>
<dbReference type="InterPro" id="IPR011701">
    <property type="entry name" value="MFS"/>
</dbReference>
<evidence type="ECO:0000256" key="3">
    <source>
        <dbReference type="ARBA" id="ARBA00022692"/>
    </source>
</evidence>
<dbReference type="GO" id="GO:0005886">
    <property type="term" value="C:plasma membrane"/>
    <property type="evidence" value="ECO:0007669"/>
    <property type="project" value="TreeGrafter"/>
</dbReference>
<dbReference type="GO" id="GO:0022857">
    <property type="term" value="F:transmembrane transporter activity"/>
    <property type="evidence" value="ECO:0007669"/>
    <property type="project" value="InterPro"/>
</dbReference>
<organism evidence="8">
    <name type="scientific">Lichtheimia ramosa</name>
    <dbReference type="NCBI Taxonomy" id="688394"/>
    <lineage>
        <taxon>Eukaryota</taxon>
        <taxon>Fungi</taxon>
        <taxon>Fungi incertae sedis</taxon>
        <taxon>Mucoromycota</taxon>
        <taxon>Mucoromycotina</taxon>
        <taxon>Mucoromycetes</taxon>
        <taxon>Mucorales</taxon>
        <taxon>Lichtheimiaceae</taxon>
        <taxon>Lichtheimia</taxon>
    </lineage>
</organism>
<feature type="transmembrane region" description="Helical" evidence="6">
    <location>
        <begin position="357"/>
        <end position="380"/>
    </location>
</feature>
<keyword evidence="4 6" id="KW-1133">Transmembrane helix</keyword>
<feature type="transmembrane region" description="Helical" evidence="6">
    <location>
        <begin position="452"/>
        <end position="471"/>
    </location>
</feature>
<dbReference type="Gene3D" id="1.20.1720.10">
    <property type="entry name" value="Multidrug resistance protein D"/>
    <property type="match status" value="1"/>
</dbReference>
<protein>
    <recommendedName>
        <fullName evidence="7">Major facilitator superfamily (MFS) profile domain-containing protein</fullName>
    </recommendedName>
</protein>
<feature type="transmembrane region" description="Helical" evidence="6">
    <location>
        <begin position="186"/>
        <end position="206"/>
    </location>
</feature>
<dbReference type="InterPro" id="IPR020846">
    <property type="entry name" value="MFS_dom"/>
</dbReference>
<evidence type="ECO:0000256" key="5">
    <source>
        <dbReference type="ARBA" id="ARBA00023136"/>
    </source>
</evidence>
<keyword evidence="5 6" id="KW-0472">Membrane</keyword>
<dbReference type="AlphaFoldDB" id="A0A077WQ92"/>
<reference evidence="8" key="1">
    <citation type="journal article" date="2014" name="Genome Announc.">
        <title>De novo whole-genome sequence and genome annotation of Lichtheimia ramosa.</title>
        <authorList>
            <person name="Linde J."/>
            <person name="Schwartze V."/>
            <person name="Binder U."/>
            <person name="Lass-Florl C."/>
            <person name="Voigt K."/>
            <person name="Horn F."/>
        </authorList>
    </citation>
    <scope>NUCLEOTIDE SEQUENCE</scope>
    <source>
        <strain evidence="8">JMRC FSU:6197</strain>
    </source>
</reference>
<feature type="transmembrane region" description="Helical" evidence="6">
    <location>
        <begin position="315"/>
        <end position="336"/>
    </location>
</feature>
<dbReference type="Gene3D" id="1.20.1250.20">
    <property type="entry name" value="MFS general substrate transporter like domains"/>
    <property type="match status" value="1"/>
</dbReference>
<feature type="transmembrane region" description="Helical" evidence="6">
    <location>
        <begin position="159"/>
        <end position="180"/>
    </location>
</feature>
<feature type="transmembrane region" description="Helical" evidence="6">
    <location>
        <begin position="127"/>
        <end position="147"/>
    </location>
</feature>
<dbReference type="SUPFAM" id="SSF103473">
    <property type="entry name" value="MFS general substrate transporter"/>
    <property type="match status" value="1"/>
</dbReference>
<evidence type="ECO:0000256" key="4">
    <source>
        <dbReference type="ARBA" id="ARBA00022989"/>
    </source>
</evidence>
<feature type="transmembrane region" description="Helical" evidence="6">
    <location>
        <begin position="28"/>
        <end position="49"/>
    </location>
</feature>
<feature type="domain" description="Major facilitator superfamily (MFS) profile" evidence="7">
    <location>
        <begin position="30"/>
        <end position="478"/>
    </location>
</feature>